<organism evidence="3 4">
    <name type="scientific">Flavobacterium cupreum</name>
    <dbReference type="NCBI Taxonomy" id="2133766"/>
    <lineage>
        <taxon>Bacteria</taxon>
        <taxon>Pseudomonadati</taxon>
        <taxon>Bacteroidota</taxon>
        <taxon>Flavobacteriia</taxon>
        <taxon>Flavobacteriales</taxon>
        <taxon>Flavobacteriaceae</taxon>
        <taxon>Flavobacterium</taxon>
    </lineage>
</organism>
<dbReference type="AlphaFoldDB" id="A0A434ABX3"/>
<protein>
    <recommendedName>
        <fullName evidence="2">DUF8201 domain-containing protein</fullName>
    </recommendedName>
</protein>
<comment type="caution">
    <text evidence="3">The sequence shown here is derived from an EMBL/GenBank/DDBJ whole genome shotgun (WGS) entry which is preliminary data.</text>
</comment>
<gene>
    <name evidence="3" type="ORF">D0817_04030</name>
</gene>
<evidence type="ECO:0000259" key="2">
    <source>
        <dbReference type="Pfam" id="PF26626"/>
    </source>
</evidence>
<dbReference type="NCBIfam" id="NF047510">
    <property type="entry name" value="LIC_10190_fam"/>
    <property type="match status" value="1"/>
</dbReference>
<keyword evidence="1" id="KW-0472">Membrane</keyword>
<feature type="transmembrane region" description="Helical" evidence="1">
    <location>
        <begin position="252"/>
        <end position="277"/>
    </location>
</feature>
<feature type="transmembrane region" description="Helical" evidence="1">
    <location>
        <begin position="422"/>
        <end position="439"/>
    </location>
</feature>
<keyword evidence="1" id="KW-1133">Transmembrane helix</keyword>
<keyword evidence="4" id="KW-1185">Reference proteome</keyword>
<feature type="transmembrane region" description="Helical" evidence="1">
    <location>
        <begin position="6"/>
        <end position="26"/>
    </location>
</feature>
<dbReference type="InterPro" id="IPR058514">
    <property type="entry name" value="DUF8201"/>
</dbReference>
<evidence type="ECO:0000313" key="3">
    <source>
        <dbReference type="EMBL" id="RUT71861.1"/>
    </source>
</evidence>
<sequence length="533" mass="61415">MILILLSWIYMVFTTINIGFYTGKIAEIKNSNFVIYSILGLFTTTLLAGFWAIFGRINIEFHLFYLVLNIGIYVRFKSEIHLIYKLLFQELQALTLSLKAILFSTTLLILSQCASIPYIIDNESYYIQTIKWINEYGFVKGLANLHIFLAQTSGWHIAQSAFSFSFLYPNFNDLSGFFLLLGNIFAFPHLNTYFKNKESNHLIIGLLPLANIFFFSFISTPSPDLPIYILSLILFFKFIESYENPDTETFNLITILVFFAVFIKTTSIVLVLIPLVLFVKGYKVLLPKFAKPAFIGLVVLVLFLIKNTIISGYPLFPALASPFSFDFQIPSAMAHFYYDETKTAAFSLTETQFDSLGIFEIFKIWIFRPGLHGLFNTLVLVLLIITPVFIFKFFNKKPFWILYTILFFQMIVLFLSSPQYRFFMNAILLFTFLIAATLLHSQQKIVISLYFATGILITILMIPFNLSVLTTNVHLKNNSTFSVNEIIFPHQNSKFDLDYQSMKNGNLQYQSLYTILFSGERETENYLVSTKTS</sequence>
<feature type="transmembrane region" description="Helical" evidence="1">
    <location>
        <begin position="59"/>
        <end position="76"/>
    </location>
</feature>
<feature type="transmembrane region" description="Helical" evidence="1">
    <location>
        <begin position="33"/>
        <end position="53"/>
    </location>
</feature>
<dbReference type="Proteomes" id="UP000288102">
    <property type="component" value="Unassembled WGS sequence"/>
</dbReference>
<keyword evidence="1" id="KW-0812">Transmembrane</keyword>
<feature type="transmembrane region" description="Helical" evidence="1">
    <location>
        <begin position="289"/>
        <end position="305"/>
    </location>
</feature>
<feature type="transmembrane region" description="Helical" evidence="1">
    <location>
        <begin position="373"/>
        <end position="393"/>
    </location>
</feature>
<reference evidence="4" key="1">
    <citation type="journal article" date="2019" name="Syst. Appl. Microbiol.">
        <title>Flavobacterium circumlabens sp. nov. and Flavobacterium cupreum sp. nov., two psychrotrophic species isolated from Antarctic environmental samples.</title>
        <authorList>
            <person name="Kralova S."/>
            <person name="Busse H.-J."/>
            <person name="Svec P."/>
            <person name="Maslanova I."/>
            <person name="Stankova E."/>
            <person name="Bartak M."/>
            <person name="Sedlacek I."/>
        </authorList>
    </citation>
    <scope>NUCLEOTIDE SEQUENCE [LARGE SCALE GENOMIC DNA]</scope>
    <source>
        <strain evidence="4">CCM 8825</strain>
    </source>
</reference>
<dbReference type="OrthoDB" id="344987at2"/>
<feature type="transmembrane region" description="Helical" evidence="1">
    <location>
        <begin position="225"/>
        <end position="240"/>
    </location>
</feature>
<feature type="transmembrane region" description="Helical" evidence="1">
    <location>
        <begin position="399"/>
        <end position="415"/>
    </location>
</feature>
<proteinExistence type="predicted"/>
<feature type="transmembrane region" description="Helical" evidence="1">
    <location>
        <begin position="201"/>
        <end position="219"/>
    </location>
</feature>
<dbReference type="RefSeq" id="WP_127337107.1">
    <property type="nucleotide sequence ID" value="NZ_QWDM01000002.1"/>
</dbReference>
<evidence type="ECO:0000256" key="1">
    <source>
        <dbReference type="SAM" id="Phobius"/>
    </source>
</evidence>
<evidence type="ECO:0000313" key="4">
    <source>
        <dbReference type="Proteomes" id="UP000288102"/>
    </source>
</evidence>
<feature type="domain" description="DUF8201" evidence="2">
    <location>
        <begin position="1"/>
        <end position="428"/>
    </location>
</feature>
<feature type="transmembrane region" description="Helical" evidence="1">
    <location>
        <begin position="174"/>
        <end position="194"/>
    </location>
</feature>
<dbReference type="InterPro" id="IPR058065">
    <property type="entry name" value="LIC_10190-like"/>
</dbReference>
<feature type="transmembrane region" description="Helical" evidence="1">
    <location>
        <begin position="445"/>
        <end position="466"/>
    </location>
</feature>
<dbReference type="Pfam" id="PF26626">
    <property type="entry name" value="DUF8201"/>
    <property type="match status" value="1"/>
</dbReference>
<accession>A0A434ABX3</accession>
<dbReference type="EMBL" id="QWDM01000002">
    <property type="protein sequence ID" value="RUT71861.1"/>
    <property type="molecule type" value="Genomic_DNA"/>
</dbReference>
<name>A0A434ABX3_9FLAO</name>